<organism evidence="1 2">
    <name type="scientific">Canavalia gladiata</name>
    <name type="common">Sword bean</name>
    <name type="synonym">Dolichos gladiatus</name>
    <dbReference type="NCBI Taxonomy" id="3824"/>
    <lineage>
        <taxon>Eukaryota</taxon>
        <taxon>Viridiplantae</taxon>
        <taxon>Streptophyta</taxon>
        <taxon>Embryophyta</taxon>
        <taxon>Tracheophyta</taxon>
        <taxon>Spermatophyta</taxon>
        <taxon>Magnoliopsida</taxon>
        <taxon>eudicotyledons</taxon>
        <taxon>Gunneridae</taxon>
        <taxon>Pentapetalae</taxon>
        <taxon>rosids</taxon>
        <taxon>fabids</taxon>
        <taxon>Fabales</taxon>
        <taxon>Fabaceae</taxon>
        <taxon>Papilionoideae</taxon>
        <taxon>50 kb inversion clade</taxon>
        <taxon>NPAAA clade</taxon>
        <taxon>indigoferoid/millettioid clade</taxon>
        <taxon>Phaseoleae</taxon>
        <taxon>Canavalia</taxon>
    </lineage>
</organism>
<evidence type="ECO:0000313" key="1">
    <source>
        <dbReference type="EMBL" id="KAK7344731.1"/>
    </source>
</evidence>
<dbReference type="Proteomes" id="UP001367508">
    <property type="component" value="Unassembled WGS sequence"/>
</dbReference>
<evidence type="ECO:0000313" key="2">
    <source>
        <dbReference type="Proteomes" id="UP001367508"/>
    </source>
</evidence>
<protein>
    <submittedName>
        <fullName evidence="1">Uncharacterized protein</fullName>
    </submittedName>
</protein>
<dbReference type="AlphaFoldDB" id="A0AAN9LYZ2"/>
<sequence length="78" mass="8644">MLCSNITHSCLFFCSGGGVAKKEAGTSSWRSHPGFRFVSEVPTKLPHYQNLITQSMYGKQLDNGKGTFLHLCDDVIHL</sequence>
<accession>A0AAN9LYZ2</accession>
<proteinExistence type="predicted"/>
<gene>
    <name evidence="1" type="ORF">VNO77_14711</name>
</gene>
<dbReference type="EMBL" id="JAYMYQ010000003">
    <property type="protein sequence ID" value="KAK7344731.1"/>
    <property type="molecule type" value="Genomic_DNA"/>
</dbReference>
<comment type="caution">
    <text evidence="1">The sequence shown here is derived from an EMBL/GenBank/DDBJ whole genome shotgun (WGS) entry which is preliminary data.</text>
</comment>
<reference evidence="1 2" key="1">
    <citation type="submission" date="2024-01" db="EMBL/GenBank/DDBJ databases">
        <title>The genomes of 5 underutilized Papilionoideae crops provide insights into root nodulation and disease resistanc.</title>
        <authorList>
            <person name="Jiang F."/>
        </authorList>
    </citation>
    <scope>NUCLEOTIDE SEQUENCE [LARGE SCALE GENOMIC DNA]</scope>
    <source>
        <strain evidence="1">LVBAO_FW01</strain>
        <tissue evidence="1">Leaves</tissue>
    </source>
</reference>
<keyword evidence="2" id="KW-1185">Reference proteome</keyword>
<name>A0AAN9LYZ2_CANGL</name>